<dbReference type="Proteomes" id="UP000798662">
    <property type="component" value="Chromosome 2"/>
</dbReference>
<gene>
    <name evidence="1" type="ORF">I4F81_006103</name>
</gene>
<organism evidence="1 2">
    <name type="scientific">Pyropia yezoensis</name>
    <name type="common">Susabi-nori</name>
    <name type="synonym">Porphyra yezoensis</name>
    <dbReference type="NCBI Taxonomy" id="2788"/>
    <lineage>
        <taxon>Eukaryota</taxon>
        <taxon>Rhodophyta</taxon>
        <taxon>Bangiophyceae</taxon>
        <taxon>Bangiales</taxon>
        <taxon>Bangiaceae</taxon>
        <taxon>Pyropia</taxon>
    </lineage>
</organism>
<keyword evidence="2" id="KW-1185">Reference proteome</keyword>
<evidence type="ECO:0000313" key="2">
    <source>
        <dbReference type="Proteomes" id="UP000798662"/>
    </source>
</evidence>
<name>A0ACC3C114_PYRYE</name>
<proteinExistence type="predicted"/>
<accession>A0ACC3C114</accession>
<evidence type="ECO:0000313" key="1">
    <source>
        <dbReference type="EMBL" id="KAK1863548.1"/>
    </source>
</evidence>
<dbReference type="EMBL" id="CM020619">
    <property type="protein sequence ID" value="KAK1863548.1"/>
    <property type="molecule type" value="Genomic_DNA"/>
</dbReference>
<reference evidence="1" key="1">
    <citation type="submission" date="2019-11" db="EMBL/GenBank/DDBJ databases">
        <title>Nori genome reveals adaptations in red seaweeds to the harsh intertidal environment.</title>
        <authorList>
            <person name="Wang D."/>
            <person name="Mao Y."/>
        </authorList>
    </citation>
    <scope>NUCLEOTIDE SEQUENCE</scope>
    <source>
        <tissue evidence="1">Gametophyte</tissue>
    </source>
</reference>
<protein>
    <submittedName>
        <fullName evidence="1">Uncharacterized protein</fullName>
    </submittedName>
</protein>
<sequence length="669" mass="73491">MARDPCEPPDPHVLLGWNPSRLPPSLLVGVTSLVVSIFKTMAEHFNAPLGPGRPPSSDRQTGYYIQAAPGISKTFTLYETWQWLRTQRLKGIHWGLQDVNARLEGKGRAANALAPATELFCVTFNGPTPPSTTEISWRVNVATSTFVGLRLIYASLINPNVGYPVFVDAVWDAIECKELYARDVAAAAKGILEFCRGREAAVPILLMDELHNVEPLYRCEKLRMRREDGSVTVAAGFVDAIARMLGGHGRFVSFFVESMCKYTDTMHLQETVRDLTRRKSGAKTISSNIMTDLVAEKMIGAAIEKAGTSCGLRPLFATLPGGLDSATMVIAYVLLGRKVEPLALVPDEAGNVPGLPRASWDALAGNGIISLPSSQLSKLLMVAWSLLCLRESLVGHADPFDSSLCRLLRFEGDRLTGMWLETFHANWEVVISHARSKFREYYSCITIKSLLCSSSPDAYVGRSYLINDVKVDASHARTMGVRSGVLQEVLLSDEEAPDDLFEAAYRLSTRESTPAPAADVATFYLVAEDFVIPGTTTILKKDTVVLVISQDKNTSSDATVLASTDDVRDNLQLMEDLLGPCWPSWEHRVVYLLVDRRLGQLSSSKCQSSVAFRASDKGKVCVLLTRDDLPGLFSPPPHDVHCASEYLQSAVVSDVRSFTWPLSKDEDEQ</sequence>
<comment type="caution">
    <text evidence="1">The sequence shown here is derived from an EMBL/GenBank/DDBJ whole genome shotgun (WGS) entry which is preliminary data.</text>
</comment>